<evidence type="ECO:0000313" key="3">
    <source>
        <dbReference type="EMBL" id="CAF4027233.1"/>
    </source>
</evidence>
<evidence type="ECO:0000313" key="4">
    <source>
        <dbReference type="EMBL" id="CAF4332517.1"/>
    </source>
</evidence>
<dbReference type="OrthoDB" id="9972645at2759"/>
<gene>
    <name evidence="2" type="ORF">GPM918_LOCUS35146</name>
    <name evidence="1" type="ORF">OVA965_LOCUS24823</name>
    <name evidence="4" type="ORF">SRO942_LOCUS35859</name>
    <name evidence="3" type="ORF">TMI583_LOCUS25545</name>
</gene>
<dbReference type="Proteomes" id="UP000677228">
    <property type="component" value="Unassembled WGS sequence"/>
</dbReference>
<reference evidence="2" key="1">
    <citation type="submission" date="2021-02" db="EMBL/GenBank/DDBJ databases">
        <authorList>
            <person name="Nowell W R."/>
        </authorList>
    </citation>
    <scope>NUCLEOTIDE SEQUENCE</scope>
</reference>
<dbReference type="Proteomes" id="UP000663829">
    <property type="component" value="Unassembled WGS sequence"/>
</dbReference>
<dbReference type="AlphaFoldDB" id="A0A815QGP6"/>
<dbReference type="InterPro" id="IPR007877">
    <property type="entry name" value="DUF707"/>
</dbReference>
<dbReference type="EMBL" id="CAJOBA010036665">
    <property type="protein sequence ID" value="CAF4027233.1"/>
    <property type="molecule type" value="Genomic_DNA"/>
</dbReference>
<sequence>MTQLCHAVNKSLLVSFWGENSRSKWLSQNILSAFPETAFDHVIMLHDKSIWTSHEGYHKFIWIRAYGQFRLWYLKRFITPYILRAYRYIWVVDDDAQLIFNSLHYECVVERLNIPLSSPVYLSGPRSHPITNLDSNFARKIGRWTDFVETGIVVVGSPLAWECIWHHLSLATGFGWGIDLIWCKTIGVKCLPKEQESRACAILDTFGINHLSSGVTSQVEGQPELAEYQTEEFKLFHTKMTNIAALADNNDIFESCSKDQKHSSAVIVSKS</sequence>
<dbReference type="PANTHER" id="PTHR31210:SF43">
    <property type="entry name" value="STORAGE PROTEIN-RELATED"/>
    <property type="match status" value="1"/>
</dbReference>
<dbReference type="Proteomes" id="UP000682733">
    <property type="component" value="Unassembled WGS sequence"/>
</dbReference>
<dbReference type="Pfam" id="PF05212">
    <property type="entry name" value="DUF707"/>
    <property type="match status" value="1"/>
</dbReference>
<proteinExistence type="predicted"/>
<dbReference type="Proteomes" id="UP000681722">
    <property type="component" value="Unassembled WGS sequence"/>
</dbReference>
<keyword evidence="5" id="KW-1185">Reference proteome</keyword>
<dbReference type="EMBL" id="CAJOBC010085547">
    <property type="protein sequence ID" value="CAF4332517.1"/>
    <property type="molecule type" value="Genomic_DNA"/>
</dbReference>
<evidence type="ECO:0000313" key="5">
    <source>
        <dbReference type="Proteomes" id="UP000663829"/>
    </source>
</evidence>
<evidence type="ECO:0000313" key="2">
    <source>
        <dbReference type="EMBL" id="CAF1462650.1"/>
    </source>
</evidence>
<evidence type="ECO:0000313" key="1">
    <source>
        <dbReference type="EMBL" id="CAF1219039.1"/>
    </source>
</evidence>
<dbReference type="EMBL" id="CAJNOK010015128">
    <property type="protein sequence ID" value="CAF1219039.1"/>
    <property type="molecule type" value="Genomic_DNA"/>
</dbReference>
<dbReference type="EMBL" id="CAJNOQ010020090">
    <property type="protein sequence ID" value="CAF1462650.1"/>
    <property type="molecule type" value="Genomic_DNA"/>
</dbReference>
<organism evidence="2 5">
    <name type="scientific">Didymodactylos carnosus</name>
    <dbReference type="NCBI Taxonomy" id="1234261"/>
    <lineage>
        <taxon>Eukaryota</taxon>
        <taxon>Metazoa</taxon>
        <taxon>Spiralia</taxon>
        <taxon>Gnathifera</taxon>
        <taxon>Rotifera</taxon>
        <taxon>Eurotatoria</taxon>
        <taxon>Bdelloidea</taxon>
        <taxon>Philodinida</taxon>
        <taxon>Philodinidae</taxon>
        <taxon>Didymodactylos</taxon>
    </lineage>
</organism>
<name>A0A815QGP6_9BILA</name>
<protein>
    <submittedName>
        <fullName evidence="2">Uncharacterized protein</fullName>
    </submittedName>
</protein>
<accession>A0A815QGP6</accession>
<dbReference type="PANTHER" id="PTHR31210">
    <property type="entry name" value="OS06G0731900 PROTEIN"/>
    <property type="match status" value="1"/>
</dbReference>
<comment type="caution">
    <text evidence="2">The sequence shown here is derived from an EMBL/GenBank/DDBJ whole genome shotgun (WGS) entry which is preliminary data.</text>
</comment>